<dbReference type="EMBL" id="CP029462">
    <property type="protein sequence ID" value="AXL20645.1"/>
    <property type="molecule type" value="Genomic_DNA"/>
</dbReference>
<name>A0A346AXQ2_9FIRM</name>
<dbReference type="KEGG" id="meg:DKB62_03120"/>
<keyword evidence="3" id="KW-1185">Reference proteome</keyword>
<accession>A0A346AXQ2</accession>
<dbReference type="Pfam" id="PF07136">
    <property type="entry name" value="DUF1385"/>
    <property type="match status" value="1"/>
</dbReference>
<dbReference type="OrthoDB" id="9784805at2"/>
<dbReference type="PANTHER" id="PTHR42867:SF1">
    <property type="entry name" value="MEMBRANE PROTEIN-RELATED"/>
    <property type="match status" value="1"/>
</dbReference>
<feature type="transmembrane region" description="Helical" evidence="1">
    <location>
        <begin position="128"/>
        <end position="147"/>
    </location>
</feature>
<gene>
    <name evidence="2" type="ORF">DKB62_03120</name>
</gene>
<feature type="transmembrane region" description="Helical" evidence="1">
    <location>
        <begin position="95"/>
        <end position="116"/>
    </location>
</feature>
<evidence type="ECO:0000256" key="1">
    <source>
        <dbReference type="SAM" id="Phobius"/>
    </source>
</evidence>
<dbReference type="PANTHER" id="PTHR42867">
    <property type="entry name" value="MEMBRANE PROTEIN-RELATED"/>
    <property type="match status" value="1"/>
</dbReference>
<evidence type="ECO:0000313" key="3">
    <source>
        <dbReference type="Proteomes" id="UP000254337"/>
    </source>
</evidence>
<reference evidence="2 3" key="1">
    <citation type="submission" date="2018-05" db="EMBL/GenBank/DDBJ databases">
        <title>Complete genome sequence of Megasphaera sp. AJH120T, isolated from the ceca of a chicken.</title>
        <authorList>
            <person name="Maki J."/>
            <person name="Looft T."/>
        </authorList>
    </citation>
    <scope>NUCLEOTIDE SEQUENCE [LARGE SCALE GENOMIC DNA]</scope>
    <source>
        <strain evidence="2 3">AJH120</strain>
    </source>
</reference>
<feature type="transmembrane region" description="Helical" evidence="1">
    <location>
        <begin position="194"/>
        <end position="215"/>
    </location>
</feature>
<protein>
    <submittedName>
        <fullName evidence="2">DUF1385 domain-containing protein</fullName>
    </submittedName>
</protein>
<sequence>MKQTKIYVGGQAVIEGVMMRGPEYIATAVRTPSGEITVKKDTVHSITERYPILKKPFLRGTVALCESLVYGMKSLSYSAQAAGEEDEQITNTEMALTMAFSIVLAIVFFLLIPTYAVKFIPGIEHSAVWMNIVEGVLRLAIFLLYIWGISLTKDIRRVFEYHGAEHKTIWTYESGQELTVENVRRHSRLHPRCGTNFLLIVMVVSIFVFAFLGWPSLLERVASRIVLMPVVAGISYEMIRLASRTESQLLQTLFKPGLWLQYLTTREPHDDQIEVAIRALEAAKPEEKKEEQADLDLR</sequence>
<organism evidence="2 3">
    <name type="scientific">Megasphaera stantonii</name>
    <dbReference type="NCBI Taxonomy" id="2144175"/>
    <lineage>
        <taxon>Bacteria</taxon>
        <taxon>Bacillati</taxon>
        <taxon>Bacillota</taxon>
        <taxon>Negativicutes</taxon>
        <taxon>Veillonellales</taxon>
        <taxon>Veillonellaceae</taxon>
        <taxon>Megasphaera</taxon>
    </lineage>
</organism>
<dbReference type="Proteomes" id="UP000254337">
    <property type="component" value="Chromosome"/>
</dbReference>
<dbReference type="InterPro" id="IPR010787">
    <property type="entry name" value="DUF1385"/>
</dbReference>
<keyword evidence="1" id="KW-0472">Membrane</keyword>
<evidence type="ECO:0000313" key="2">
    <source>
        <dbReference type="EMBL" id="AXL20645.1"/>
    </source>
</evidence>
<keyword evidence="1" id="KW-1133">Transmembrane helix</keyword>
<keyword evidence="1" id="KW-0812">Transmembrane</keyword>
<dbReference type="AlphaFoldDB" id="A0A346AXQ2"/>
<proteinExistence type="predicted"/>